<dbReference type="EnsemblPlants" id="TuG1812G0500005672.01.T03">
    <property type="protein sequence ID" value="TuG1812G0500005672.01.T03.cds347660"/>
    <property type="gene ID" value="TuG1812G0500005672.01"/>
</dbReference>
<gene>
    <name evidence="2" type="primary">LOC125506569</name>
</gene>
<dbReference type="Gramene" id="TuG1812G0500005672.01.T03">
    <property type="protein sequence ID" value="TuG1812G0500005672.01.T03.cds347660"/>
    <property type="gene ID" value="TuG1812G0500005672.01"/>
</dbReference>
<reference evidence="2" key="2">
    <citation type="submission" date="2018-03" db="EMBL/GenBank/DDBJ databases">
        <title>The Triticum urartu genome reveals the dynamic nature of wheat genome evolution.</title>
        <authorList>
            <person name="Ling H."/>
            <person name="Ma B."/>
            <person name="Shi X."/>
            <person name="Liu H."/>
            <person name="Dong L."/>
            <person name="Sun H."/>
            <person name="Cao Y."/>
            <person name="Gao Q."/>
            <person name="Zheng S."/>
            <person name="Li Y."/>
            <person name="Yu Y."/>
            <person name="Du H."/>
            <person name="Qi M."/>
            <person name="Li Y."/>
            <person name="Yu H."/>
            <person name="Cui Y."/>
            <person name="Wang N."/>
            <person name="Chen C."/>
            <person name="Wu H."/>
            <person name="Zhao Y."/>
            <person name="Zhang J."/>
            <person name="Li Y."/>
            <person name="Zhou W."/>
            <person name="Zhang B."/>
            <person name="Hu W."/>
            <person name="Eijk M."/>
            <person name="Tang J."/>
            <person name="Witsenboer H."/>
            <person name="Zhao S."/>
            <person name="Li Z."/>
            <person name="Zhang A."/>
            <person name="Wang D."/>
            <person name="Liang C."/>
        </authorList>
    </citation>
    <scope>NUCLEOTIDE SEQUENCE [LARGE SCALE GENOMIC DNA]</scope>
    <source>
        <strain evidence="2">cv. G1812</strain>
    </source>
</reference>
<keyword evidence="3" id="KW-1185">Reference proteome</keyword>
<evidence type="ECO:0000256" key="1">
    <source>
        <dbReference type="SAM" id="MobiDB-lite"/>
    </source>
</evidence>
<evidence type="ECO:0000313" key="3">
    <source>
        <dbReference type="Proteomes" id="UP000015106"/>
    </source>
</evidence>
<accession>A0A8R7QNX8</accession>
<organism evidence="2 3">
    <name type="scientific">Triticum urartu</name>
    <name type="common">Red wild einkorn</name>
    <name type="synonym">Crithodium urartu</name>
    <dbReference type="NCBI Taxonomy" id="4572"/>
    <lineage>
        <taxon>Eukaryota</taxon>
        <taxon>Viridiplantae</taxon>
        <taxon>Streptophyta</taxon>
        <taxon>Embryophyta</taxon>
        <taxon>Tracheophyta</taxon>
        <taxon>Spermatophyta</taxon>
        <taxon>Magnoliopsida</taxon>
        <taxon>Liliopsida</taxon>
        <taxon>Poales</taxon>
        <taxon>Poaceae</taxon>
        <taxon>BOP clade</taxon>
        <taxon>Pooideae</taxon>
        <taxon>Triticodae</taxon>
        <taxon>Triticeae</taxon>
        <taxon>Triticinae</taxon>
        <taxon>Triticum</taxon>
    </lineage>
</organism>
<dbReference type="AlphaFoldDB" id="A0A8R7QNX8"/>
<sequence>MQHEKAQEHGCQPEGADGFGRQGRRLLPAGGGRGLEQPHDAGDGEDGGPGCGGRAPRGLVLALPSRLRR</sequence>
<dbReference type="Proteomes" id="UP000015106">
    <property type="component" value="Chromosome 5"/>
</dbReference>
<name>A0A8R7QNX8_TRIUA</name>
<reference evidence="3" key="1">
    <citation type="journal article" date="2013" name="Nature">
        <title>Draft genome of the wheat A-genome progenitor Triticum urartu.</title>
        <authorList>
            <person name="Ling H.Q."/>
            <person name="Zhao S."/>
            <person name="Liu D."/>
            <person name="Wang J."/>
            <person name="Sun H."/>
            <person name="Zhang C."/>
            <person name="Fan H."/>
            <person name="Li D."/>
            <person name="Dong L."/>
            <person name="Tao Y."/>
            <person name="Gao C."/>
            <person name="Wu H."/>
            <person name="Li Y."/>
            <person name="Cui Y."/>
            <person name="Guo X."/>
            <person name="Zheng S."/>
            <person name="Wang B."/>
            <person name="Yu K."/>
            <person name="Liang Q."/>
            <person name="Yang W."/>
            <person name="Lou X."/>
            <person name="Chen J."/>
            <person name="Feng M."/>
            <person name="Jian J."/>
            <person name="Zhang X."/>
            <person name="Luo G."/>
            <person name="Jiang Y."/>
            <person name="Liu J."/>
            <person name="Wang Z."/>
            <person name="Sha Y."/>
            <person name="Zhang B."/>
            <person name="Wu H."/>
            <person name="Tang D."/>
            <person name="Shen Q."/>
            <person name="Xue P."/>
            <person name="Zou S."/>
            <person name="Wang X."/>
            <person name="Liu X."/>
            <person name="Wang F."/>
            <person name="Yang Y."/>
            <person name="An X."/>
            <person name="Dong Z."/>
            <person name="Zhang K."/>
            <person name="Zhang X."/>
            <person name="Luo M.C."/>
            <person name="Dvorak J."/>
            <person name="Tong Y."/>
            <person name="Wang J."/>
            <person name="Yang H."/>
            <person name="Li Z."/>
            <person name="Wang D."/>
            <person name="Zhang A."/>
            <person name="Wang J."/>
        </authorList>
    </citation>
    <scope>NUCLEOTIDE SEQUENCE</scope>
    <source>
        <strain evidence="3">cv. G1812</strain>
    </source>
</reference>
<proteinExistence type="predicted"/>
<feature type="region of interest" description="Disordered" evidence="1">
    <location>
        <begin position="1"/>
        <end position="69"/>
    </location>
</feature>
<reference evidence="2" key="3">
    <citation type="submission" date="2022-06" db="UniProtKB">
        <authorList>
            <consortium name="EnsemblPlants"/>
        </authorList>
    </citation>
    <scope>IDENTIFICATION</scope>
</reference>
<protein>
    <submittedName>
        <fullName evidence="2">Uncharacterized protein</fullName>
    </submittedName>
</protein>
<evidence type="ECO:0000313" key="2">
    <source>
        <dbReference type="EnsemblPlants" id="TuG1812G0500005672.01.T03.cds347660"/>
    </source>
</evidence>